<evidence type="ECO:0000313" key="3">
    <source>
        <dbReference type="EMBL" id="CAG8793757.1"/>
    </source>
</evidence>
<dbReference type="AlphaFoldDB" id="A0A9N9JSF2"/>
<dbReference type="OrthoDB" id="2305100at2759"/>
<proteinExistence type="inferred from homology"/>
<accession>A0A9N9JSF2</accession>
<dbReference type="GO" id="GO:0006631">
    <property type="term" value="P:fatty acid metabolic process"/>
    <property type="evidence" value="ECO:0007669"/>
    <property type="project" value="TreeGrafter"/>
</dbReference>
<reference evidence="3" key="1">
    <citation type="submission" date="2021-06" db="EMBL/GenBank/DDBJ databases">
        <authorList>
            <person name="Kallberg Y."/>
            <person name="Tangrot J."/>
            <person name="Rosling A."/>
        </authorList>
    </citation>
    <scope>NUCLEOTIDE SEQUENCE</scope>
    <source>
        <strain evidence="3">MA453B</strain>
    </source>
</reference>
<dbReference type="Proteomes" id="UP000789405">
    <property type="component" value="Unassembled WGS sequence"/>
</dbReference>
<dbReference type="PANTHER" id="PTHR43201">
    <property type="entry name" value="ACYL-COA SYNTHETASE"/>
    <property type="match status" value="1"/>
</dbReference>
<evidence type="ECO:0000256" key="1">
    <source>
        <dbReference type="ARBA" id="ARBA00006432"/>
    </source>
</evidence>
<evidence type="ECO:0000313" key="4">
    <source>
        <dbReference type="Proteomes" id="UP000789405"/>
    </source>
</evidence>
<dbReference type="Gene3D" id="3.40.50.12780">
    <property type="entry name" value="N-terminal domain of ligase-like"/>
    <property type="match status" value="1"/>
</dbReference>
<gene>
    <name evidence="3" type="ORF">DERYTH_LOCUS21943</name>
</gene>
<dbReference type="InterPro" id="IPR042099">
    <property type="entry name" value="ANL_N_sf"/>
</dbReference>
<feature type="domain" description="AMP-dependent synthetase/ligase" evidence="2">
    <location>
        <begin position="22"/>
        <end position="220"/>
    </location>
</feature>
<protein>
    <submittedName>
        <fullName evidence="3">10455_t:CDS:1</fullName>
    </submittedName>
</protein>
<dbReference type="SUPFAM" id="SSF56801">
    <property type="entry name" value="Acetyl-CoA synthetase-like"/>
    <property type="match status" value="1"/>
</dbReference>
<dbReference type="Pfam" id="PF00501">
    <property type="entry name" value="AMP-binding"/>
    <property type="match status" value="1"/>
</dbReference>
<dbReference type="GO" id="GO:0031956">
    <property type="term" value="F:medium-chain fatty acid-CoA ligase activity"/>
    <property type="evidence" value="ECO:0007669"/>
    <property type="project" value="TreeGrafter"/>
</dbReference>
<sequence length="372" mass="42420">MSHKHRSLLKVFQNLVSTRPGEKVILVPNGAEYEEIKFQDLDLIINKYVNYWNKQLENENLKKNSVIGYLSQSGPEYLYNIMALWKLGFTILFLSPRNSETALIHLIQEAKSRIIIYDPKLLKTSKNVQNEINSQYTQTLNIFQQPNNLKNEQINHFAPVLKLNDPENTIAIFHSSGSISFSKLIPISRFIFNMDAIEKADDIIVSTAPIFHAYGVIVLIRVIVNPGHFQSSQDQFLYIEQIHKDRPDEINALLKLKAIHYVGAPLSPKVGEQLTQSGVKIHNAYELIEAGTIINDIVDGAKELVIKKGSPNLAFIKGEMENDDYKIDDLNSKREKTNPIPIEDTIRYNEFVKHAVIVGHNRPFNCNIFNPS</sequence>
<dbReference type="Pfam" id="PF23562">
    <property type="entry name" value="AMP-binding_C_3"/>
    <property type="match status" value="1"/>
</dbReference>
<keyword evidence="4" id="KW-1185">Reference proteome</keyword>
<name>A0A9N9JSF2_9GLOM</name>
<dbReference type="InterPro" id="IPR000873">
    <property type="entry name" value="AMP-dep_synth/lig_dom"/>
</dbReference>
<comment type="caution">
    <text evidence="3">The sequence shown here is derived from an EMBL/GenBank/DDBJ whole genome shotgun (WGS) entry which is preliminary data.</text>
</comment>
<organism evidence="3 4">
    <name type="scientific">Dentiscutata erythropus</name>
    <dbReference type="NCBI Taxonomy" id="1348616"/>
    <lineage>
        <taxon>Eukaryota</taxon>
        <taxon>Fungi</taxon>
        <taxon>Fungi incertae sedis</taxon>
        <taxon>Mucoromycota</taxon>
        <taxon>Glomeromycotina</taxon>
        <taxon>Glomeromycetes</taxon>
        <taxon>Diversisporales</taxon>
        <taxon>Gigasporaceae</taxon>
        <taxon>Dentiscutata</taxon>
    </lineage>
</organism>
<evidence type="ECO:0000259" key="2">
    <source>
        <dbReference type="Pfam" id="PF00501"/>
    </source>
</evidence>
<comment type="similarity">
    <text evidence="1">Belongs to the ATP-dependent AMP-binding enzyme family.</text>
</comment>
<dbReference type="EMBL" id="CAJVPY010029103">
    <property type="protein sequence ID" value="CAG8793757.1"/>
    <property type="molecule type" value="Genomic_DNA"/>
</dbReference>
<dbReference type="PANTHER" id="PTHR43201:SF8">
    <property type="entry name" value="ACYL-COA SYNTHETASE FAMILY MEMBER 3"/>
    <property type="match status" value="1"/>
</dbReference>